<sequence>MTAFLVQTAFWMAALAVQYVALRPARRRQVIALAGRVWRPVAYRGHCLMSSARAVMRVVTLRPYTPSHASERHA</sequence>
<reference evidence="1 2" key="1">
    <citation type="submission" date="2021-01" db="EMBL/GenBank/DDBJ databases">
        <title>Whole genome shotgun sequence of Microbispora corallina NBRC 16416.</title>
        <authorList>
            <person name="Komaki H."/>
            <person name="Tamura T."/>
        </authorList>
    </citation>
    <scope>NUCLEOTIDE SEQUENCE [LARGE SCALE GENOMIC DNA]</scope>
    <source>
        <strain evidence="1 2">NBRC 16416</strain>
    </source>
</reference>
<evidence type="ECO:0000313" key="1">
    <source>
        <dbReference type="EMBL" id="GIH44448.1"/>
    </source>
</evidence>
<protein>
    <submittedName>
        <fullName evidence="1">Uncharacterized protein</fullName>
    </submittedName>
</protein>
<keyword evidence="2" id="KW-1185">Reference proteome</keyword>
<gene>
    <name evidence="1" type="ORF">Mco01_74480</name>
</gene>
<evidence type="ECO:0000313" key="2">
    <source>
        <dbReference type="Proteomes" id="UP000603904"/>
    </source>
</evidence>
<organism evidence="1 2">
    <name type="scientific">Microbispora corallina</name>
    <dbReference type="NCBI Taxonomy" id="83302"/>
    <lineage>
        <taxon>Bacteria</taxon>
        <taxon>Bacillati</taxon>
        <taxon>Actinomycetota</taxon>
        <taxon>Actinomycetes</taxon>
        <taxon>Streptosporangiales</taxon>
        <taxon>Streptosporangiaceae</taxon>
        <taxon>Microbispora</taxon>
    </lineage>
</organism>
<name>A0ABQ4GBT7_9ACTN</name>
<comment type="caution">
    <text evidence="1">The sequence shown here is derived from an EMBL/GenBank/DDBJ whole genome shotgun (WGS) entry which is preliminary data.</text>
</comment>
<proteinExistence type="predicted"/>
<dbReference type="Proteomes" id="UP000603904">
    <property type="component" value="Unassembled WGS sequence"/>
</dbReference>
<dbReference type="RefSeq" id="WP_204061444.1">
    <property type="nucleotide sequence ID" value="NZ_BAAAGP010000030.1"/>
</dbReference>
<dbReference type="EMBL" id="BOOC01000059">
    <property type="protein sequence ID" value="GIH44448.1"/>
    <property type="molecule type" value="Genomic_DNA"/>
</dbReference>
<accession>A0ABQ4GBT7</accession>